<keyword evidence="4" id="KW-1185">Reference proteome</keyword>
<gene>
    <name evidence="3" type="ORF">T459_17165</name>
</gene>
<name>A0A2G2ZAT3_CAPAN</name>
<dbReference type="Gramene" id="PHT79113">
    <property type="protein sequence ID" value="PHT79113"/>
    <property type="gene ID" value="T459_17165"/>
</dbReference>
<proteinExistence type="predicted"/>
<dbReference type="EMBL" id="AYRZ02000006">
    <property type="protein sequence ID" value="PHT79113.1"/>
    <property type="molecule type" value="Genomic_DNA"/>
</dbReference>
<accession>A0A2G2ZAT3</accession>
<evidence type="ECO:0000256" key="1">
    <source>
        <dbReference type="SAM" id="Coils"/>
    </source>
</evidence>
<organism evidence="3 4">
    <name type="scientific">Capsicum annuum</name>
    <name type="common">Capsicum pepper</name>
    <dbReference type="NCBI Taxonomy" id="4072"/>
    <lineage>
        <taxon>Eukaryota</taxon>
        <taxon>Viridiplantae</taxon>
        <taxon>Streptophyta</taxon>
        <taxon>Embryophyta</taxon>
        <taxon>Tracheophyta</taxon>
        <taxon>Spermatophyta</taxon>
        <taxon>Magnoliopsida</taxon>
        <taxon>eudicotyledons</taxon>
        <taxon>Gunneridae</taxon>
        <taxon>Pentapetalae</taxon>
        <taxon>asterids</taxon>
        <taxon>lamiids</taxon>
        <taxon>Solanales</taxon>
        <taxon>Solanaceae</taxon>
        <taxon>Solanoideae</taxon>
        <taxon>Capsiceae</taxon>
        <taxon>Capsicum</taxon>
    </lineage>
</organism>
<dbReference type="AlphaFoldDB" id="A0A2G2ZAT3"/>
<keyword evidence="1" id="KW-0175">Coiled coil</keyword>
<dbReference type="OMA" id="EANYNSM"/>
<evidence type="ECO:0000313" key="4">
    <source>
        <dbReference type="Proteomes" id="UP000222542"/>
    </source>
</evidence>
<dbReference type="Proteomes" id="UP000222542">
    <property type="component" value="Unassembled WGS sequence"/>
</dbReference>
<feature type="compositionally biased region" description="Basic residues" evidence="2">
    <location>
        <begin position="1"/>
        <end position="10"/>
    </location>
</feature>
<evidence type="ECO:0000313" key="3">
    <source>
        <dbReference type="EMBL" id="PHT79113.1"/>
    </source>
</evidence>
<protein>
    <submittedName>
        <fullName evidence="3">Uncharacterized protein</fullName>
    </submittedName>
</protein>
<sequence>MPRFKCSQKKQKSDLPVSTSQEHEGVKPDRIDFYKSTHYSTEKGWSSEQAEANYNSMNDLKALYNSGESSMTIDEIVGVVLGKKLKCIKGLDYGPKLDTTRATQRRAAELEDSLKKVKEEAATVQHDLQKRLDAAEVVVENQQSQITSLNS</sequence>
<feature type="coiled-coil region" evidence="1">
    <location>
        <begin position="100"/>
        <end position="145"/>
    </location>
</feature>
<reference evidence="3 4" key="2">
    <citation type="journal article" date="2017" name="Genome Biol.">
        <title>New reference genome sequences of hot pepper reveal the massive evolution of plant disease-resistance genes by retroduplication.</title>
        <authorList>
            <person name="Kim S."/>
            <person name="Park J."/>
            <person name="Yeom S.I."/>
            <person name="Kim Y.M."/>
            <person name="Seo E."/>
            <person name="Kim K.T."/>
            <person name="Kim M.S."/>
            <person name="Lee J.M."/>
            <person name="Cheong K."/>
            <person name="Shin H.S."/>
            <person name="Kim S.B."/>
            <person name="Han K."/>
            <person name="Lee J."/>
            <person name="Park M."/>
            <person name="Lee H.A."/>
            <person name="Lee H.Y."/>
            <person name="Lee Y."/>
            <person name="Oh S."/>
            <person name="Lee J.H."/>
            <person name="Choi E."/>
            <person name="Choi E."/>
            <person name="Lee S.E."/>
            <person name="Jeon J."/>
            <person name="Kim H."/>
            <person name="Choi G."/>
            <person name="Song H."/>
            <person name="Lee J."/>
            <person name="Lee S.C."/>
            <person name="Kwon J.K."/>
            <person name="Lee H.Y."/>
            <person name="Koo N."/>
            <person name="Hong Y."/>
            <person name="Kim R.W."/>
            <person name="Kang W.H."/>
            <person name="Huh J.H."/>
            <person name="Kang B.C."/>
            <person name="Yang T.J."/>
            <person name="Lee Y.H."/>
            <person name="Bennetzen J.L."/>
            <person name="Choi D."/>
        </authorList>
    </citation>
    <scope>NUCLEOTIDE SEQUENCE [LARGE SCALE GENOMIC DNA]</scope>
    <source>
        <strain evidence="4">cv. CM334</strain>
    </source>
</reference>
<feature type="region of interest" description="Disordered" evidence="2">
    <location>
        <begin position="1"/>
        <end position="29"/>
    </location>
</feature>
<reference evidence="3 4" key="1">
    <citation type="journal article" date="2014" name="Nat. Genet.">
        <title>Genome sequence of the hot pepper provides insights into the evolution of pungency in Capsicum species.</title>
        <authorList>
            <person name="Kim S."/>
            <person name="Park M."/>
            <person name="Yeom S.I."/>
            <person name="Kim Y.M."/>
            <person name="Lee J.M."/>
            <person name="Lee H.A."/>
            <person name="Seo E."/>
            <person name="Choi J."/>
            <person name="Cheong K."/>
            <person name="Kim K.T."/>
            <person name="Jung K."/>
            <person name="Lee G.W."/>
            <person name="Oh S.K."/>
            <person name="Bae C."/>
            <person name="Kim S.B."/>
            <person name="Lee H.Y."/>
            <person name="Kim S.Y."/>
            <person name="Kim M.S."/>
            <person name="Kang B.C."/>
            <person name="Jo Y.D."/>
            <person name="Yang H.B."/>
            <person name="Jeong H.J."/>
            <person name="Kang W.H."/>
            <person name="Kwon J.K."/>
            <person name="Shin C."/>
            <person name="Lim J.Y."/>
            <person name="Park J.H."/>
            <person name="Huh J.H."/>
            <person name="Kim J.S."/>
            <person name="Kim B.D."/>
            <person name="Cohen O."/>
            <person name="Paran I."/>
            <person name="Suh M.C."/>
            <person name="Lee S.B."/>
            <person name="Kim Y.K."/>
            <person name="Shin Y."/>
            <person name="Noh S.J."/>
            <person name="Park J."/>
            <person name="Seo Y.S."/>
            <person name="Kwon S.Y."/>
            <person name="Kim H.A."/>
            <person name="Park J.M."/>
            <person name="Kim H.J."/>
            <person name="Choi S.B."/>
            <person name="Bosland P.W."/>
            <person name="Reeves G."/>
            <person name="Jo S.H."/>
            <person name="Lee B.W."/>
            <person name="Cho H.T."/>
            <person name="Choi H.S."/>
            <person name="Lee M.S."/>
            <person name="Yu Y."/>
            <person name="Do Choi Y."/>
            <person name="Park B.S."/>
            <person name="van Deynze A."/>
            <person name="Ashrafi H."/>
            <person name="Hill T."/>
            <person name="Kim W.T."/>
            <person name="Pai H.S."/>
            <person name="Ahn H.K."/>
            <person name="Yeam I."/>
            <person name="Giovannoni J.J."/>
            <person name="Rose J.K."/>
            <person name="Sorensen I."/>
            <person name="Lee S.J."/>
            <person name="Kim R.W."/>
            <person name="Choi I.Y."/>
            <person name="Choi B.S."/>
            <person name="Lim J.S."/>
            <person name="Lee Y.H."/>
            <person name="Choi D."/>
        </authorList>
    </citation>
    <scope>NUCLEOTIDE SEQUENCE [LARGE SCALE GENOMIC DNA]</scope>
    <source>
        <strain evidence="4">cv. CM334</strain>
    </source>
</reference>
<evidence type="ECO:0000256" key="2">
    <source>
        <dbReference type="SAM" id="MobiDB-lite"/>
    </source>
</evidence>
<comment type="caution">
    <text evidence="3">The sequence shown here is derived from an EMBL/GenBank/DDBJ whole genome shotgun (WGS) entry which is preliminary data.</text>
</comment>